<reference evidence="5" key="2">
    <citation type="journal article" date="2019" name="Int. J. Syst. Evol. Microbiol.">
        <title>The Global Catalogue of Microorganisms (GCM) 10K type strain sequencing project: providing services to taxonomists for standard genome sequencing and annotation.</title>
        <authorList>
            <consortium name="The Broad Institute Genomics Platform"/>
            <consortium name="The Broad Institute Genome Sequencing Center for Infectious Disease"/>
            <person name="Wu L."/>
            <person name="Ma J."/>
        </authorList>
    </citation>
    <scope>NUCLEOTIDE SEQUENCE [LARGE SCALE GENOMIC DNA]</scope>
    <source>
        <strain evidence="5">JCM 17810</strain>
    </source>
</reference>
<evidence type="ECO:0000313" key="3">
    <source>
        <dbReference type="EMBL" id="GAA4416777.1"/>
    </source>
</evidence>
<dbReference type="EMBL" id="BAABGN010000004">
    <property type="protein sequence ID" value="GAA4420324.1"/>
    <property type="molecule type" value="Genomic_DNA"/>
</dbReference>
<comment type="caution">
    <text evidence="3">The sequence shown here is derived from an EMBL/GenBank/DDBJ whole genome shotgun (WGS) entry which is preliminary data.</text>
</comment>
<name>A0ABP8KU64_9MICO</name>
<dbReference type="EMBL" id="BAABGN010000002">
    <property type="protein sequence ID" value="GAA4416777.1"/>
    <property type="molecule type" value="Genomic_DNA"/>
</dbReference>
<dbReference type="Pfam" id="PF20058">
    <property type="entry name" value="DUF6457"/>
    <property type="match status" value="1"/>
</dbReference>
<feature type="domain" description="DUF6457" evidence="2">
    <location>
        <begin position="225"/>
        <end position="307"/>
    </location>
</feature>
<evidence type="ECO:0000313" key="4">
    <source>
        <dbReference type="EMBL" id="GAA4420324.1"/>
    </source>
</evidence>
<dbReference type="InterPro" id="IPR045598">
    <property type="entry name" value="DUF6457"/>
</dbReference>
<gene>
    <name evidence="3" type="ORF">GCM10023169_04460</name>
    <name evidence="4" type="ORF">GCM10023169_12070</name>
</gene>
<reference evidence="3" key="3">
    <citation type="submission" date="2023-12" db="EMBL/GenBank/DDBJ databases">
        <authorList>
            <person name="Sun Q."/>
            <person name="Inoue M."/>
        </authorList>
    </citation>
    <scope>NUCLEOTIDE SEQUENCE</scope>
    <source>
        <strain evidence="3">JCM 17810</strain>
    </source>
</reference>
<dbReference type="RefSeq" id="WP_345214862.1">
    <property type="nucleotide sequence ID" value="NZ_BAABGN010000002.1"/>
</dbReference>
<feature type="region of interest" description="Disordered" evidence="1">
    <location>
        <begin position="201"/>
        <end position="222"/>
    </location>
</feature>
<evidence type="ECO:0000256" key="1">
    <source>
        <dbReference type="SAM" id="MobiDB-lite"/>
    </source>
</evidence>
<reference evidence="3" key="1">
    <citation type="journal article" date="2014" name="Int. J. Syst. Evol. Microbiol.">
        <title>Complete genome of a new Firmicutes species belonging to the dominant human colonic microbiota ('Ruminococcus bicirculans') reveals two chromosomes and a selective capacity to utilize plant glucans.</title>
        <authorList>
            <consortium name="NISC Comparative Sequencing Program"/>
            <person name="Wegmann U."/>
            <person name="Louis P."/>
            <person name="Goesmann A."/>
            <person name="Henrissat B."/>
            <person name="Duncan S.H."/>
            <person name="Flint H.J."/>
        </authorList>
    </citation>
    <scope>NUCLEOTIDE SEQUENCE</scope>
    <source>
        <strain evidence="3">JCM 17810</strain>
    </source>
</reference>
<protein>
    <recommendedName>
        <fullName evidence="2">DUF6457 domain-containing protein</fullName>
    </recommendedName>
</protein>
<evidence type="ECO:0000259" key="2">
    <source>
        <dbReference type="Pfam" id="PF20058"/>
    </source>
</evidence>
<organism evidence="3 5">
    <name type="scientific">Georgenia halophila</name>
    <dbReference type="NCBI Taxonomy" id="620889"/>
    <lineage>
        <taxon>Bacteria</taxon>
        <taxon>Bacillati</taxon>
        <taxon>Actinomycetota</taxon>
        <taxon>Actinomycetes</taxon>
        <taxon>Micrococcales</taxon>
        <taxon>Bogoriellaceae</taxon>
        <taxon>Georgenia</taxon>
    </lineage>
</organism>
<keyword evidence="5" id="KW-1185">Reference proteome</keyword>
<evidence type="ECO:0000313" key="5">
    <source>
        <dbReference type="Proteomes" id="UP001500622"/>
    </source>
</evidence>
<proteinExistence type="predicted"/>
<sequence length="309" mass="33024">MSDHGRLAPVEGAGEDTAAGFQAQLVQAARDRAGSWDAVADVLSPPDESTTERLRSGATATAWRLAARWLEADAELFTTDLMSLDVYARAARRRRAEDDLDALRADHLQLVAPAGDLVTPARDVADLCRQEAEAWATGDAPGARSLRAREREHLTERLVPVLPGVGRLLANEASATVLRTVGRLVLAVLSVESGTDYHREVREPEAEGRERAVAEDRDRGDETRKMAAMNTWLDEVCAELGVDRDIMTASTPDLLRLVGQVAHGPSRPGAPLTAFLVGLAAGSAGGGSDAVTDRAEAVARLVARREGRS</sequence>
<dbReference type="Proteomes" id="UP001500622">
    <property type="component" value="Unassembled WGS sequence"/>
</dbReference>
<accession>A0ABP8KU64</accession>